<name>A0A448YRE8_BRENA</name>
<evidence type="ECO:0000313" key="1">
    <source>
        <dbReference type="EMBL" id="VEU23484.1"/>
    </source>
</evidence>
<dbReference type="Proteomes" id="UP000290900">
    <property type="component" value="Unassembled WGS sequence"/>
</dbReference>
<protein>
    <submittedName>
        <fullName evidence="1">DEKNAAC104566</fullName>
    </submittedName>
</protein>
<accession>A0A448YRE8</accession>
<sequence>MPGFQTFKRFLSLRTTINPTNGFKLIQPVNHESIVLLTTPSQLNRSIEMMADLQQKNKNLTAVLACVDTMLGSRNGIAELWFKLAIQIVDYKALPDTGDENEGEKSSFSDASPIKLDKNWKDTAKDTSLTIHLNERNNIRLNLANTLFSNGESSTCFFVQPNDHPSNWCNLQNLSIELPDEVDPNYEEFECFNRLRELEFEEGQTENDLYQVTGYTSNMIESINDQPAATYLINNKEIQKSKRDLFIQLVDQNTTSRPFSTPSFNDKYYKITVGGLGWGEKQGMIVLDPIVGDVGYKLCRLFQYDPSLPESPPVPPEDGFFKIVAECSIPEHGFQEYHKNETGLQQTVTGLVGLGSERGFQLNGVWHKSYGETLQLSLKQSAD</sequence>
<proteinExistence type="predicted"/>
<reference evidence="1 2" key="1">
    <citation type="submission" date="2018-12" db="EMBL/GenBank/DDBJ databases">
        <authorList>
            <person name="Tiukova I."/>
            <person name="Dainat J."/>
        </authorList>
    </citation>
    <scope>NUCLEOTIDE SEQUENCE [LARGE SCALE GENOMIC DNA]</scope>
</reference>
<dbReference type="AlphaFoldDB" id="A0A448YRE8"/>
<dbReference type="OrthoDB" id="4080562at2759"/>
<evidence type="ECO:0000313" key="2">
    <source>
        <dbReference type="Proteomes" id="UP000290900"/>
    </source>
</evidence>
<organism evidence="1 2">
    <name type="scientific">Brettanomyces naardenensis</name>
    <name type="common">Yeast</name>
    <dbReference type="NCBI Taxonomy" id="13370"/>
    <lineage>
        <taxon>Eukaryota</taxon>
        <taxon>Fungi</taxon>
        <taxon>Dikarya</taxon>
        <taxon>Ascomycota</taxon>
        <taxon>Saccharomycotina</taxon>
        <taxon>Pichiomycetes</taxon>
        <taxon>Pichiales</taxon>
        <taxon>Pichiaceae</taxon>
        <taxon>Brettanomyces</taxon>
    </lineage>
</organism>
<dbReference type="InParanoid" id="A0A448YRE8"/>
<gene>
    <name evidence="1" type="ORF">BRENAR_LOCUS4214</name>
</gene>
<keyword evidence="2" id="KW-1185">Reference proteome</keyword>
<dbReference type="EMBL" id="CAACVR010000045">
    <property type="protein sequence ID" value="VEU23484.1"/>
    <property type="molecule type" value="Genomic_DNA"/>
</dbReference>